<accession>A0A0D7AUA6</accession>
<sequence length="50" mass="5390">TANNASNNDTMTAELGADASIPSFIGQDNRIRCFAHTINLVAKSFLCLFD</sequence>
<name>A0A0D7AUA6_9AGAR</name>
<feature type="non-terminal residue" evidence="1">
    <location>
        <position position="50"/>
    </location>
</feature>
<organism evidence="1 2">
    <name type="scientific">Cylindrobasidium torrendii FP15055 ss-10</name>
    <dbReference type="NCBI Taxonomy" id="1314674"/>
    <lineage>
        <taxon>Eukaryota</taxon>
        <taxon>Fungi</taxon>
        <taxon>Dikarya</taxon>
        <taxon>Basidiomycota</taxon>
        <taxon>Agaricomycotina</taxon>
        <taxon>Agaricomycetes</taxon>
        <taxon>Agaricomycetidae</taxon>
        <taxon>Agaricales</taxon>
        <taxon>Marasmiineae</taxon>
        <taxon>Physalacriaceae</taxon>
        <taxon>Cylindrobasidium</taxon>
    </lineage>
</organism>
<reference evidence="1 2" key="1">
    <citation type="journal article" date="2015" name="Fungal Genet. Biol.">
        <title>Evolution of novel wood decay mechanisms in Agaricales revealed by the genome sequences of Fistulina hepatica and Cylindrobasidium torrendii.</title>
        <authorList>
            <person name="Floudas D."/>
            <person name="Held B.W."/>
            <person name="Riley R."/>
            <person name="Nagy L.G."/>
            <person name="Koehler G."/>
            <person name="Ransdell A.S."/>
            <person name="Younus H."/>
            <person name="Chow J."/>
            <person name="Chiniquy J."/>
            <person name="Lipzen A."/>
            <person name="Tritt A."/>
            <person name="Sun H."/>
            <person name="Haridas S."/>
            <person name="LaButti K."/>
            <person name="Ohm R.A."/>
            <person name="Kues U."/>
            <person name="Blanchette R.A."/>
            <person name="Grigoriev I.V."/>
            <person name="Minto R.E."/>
            <person name="Hibbett D.S."/>
        </authorList>
    </citation>
    <scope>NUCLEOTIDE SEQUENCE [LARGE SCALE GENOMIC DNA]</scope>
    <source>
        <strain evidence="1 2">FP15055 ss-10</strain>
    </source>
</reference>
<protein>
    <recommendedName>
        <fullName evidence="3">HAT C-terminal dimerisation domain-containing protein</fullName>
    </recommendedName>
</protein>
<dbReference type="AlphaFoldDB" id="A0A0D7AUA6"/>
<dbReference type="OrthoDB" id="2748837at2759"/>
<evidence type="ECO:0000313" key="1">
    <source>
        <dbReference type="EMBL" id="KIY60871.1"/>
    </source>
</evidence>
<evidence type="ECO:0008006" key="3">
    <source>
        <dbReference type="Google" id="ProtNLM"/>
    </source>
</evidence>
<keyword evidence="2" id="KW-1185">Reference proteome</keyword>
<feature type="non-terminal residue" evidence="1">
    <location>
        <position position="1"/>
    </location>
</feature>
<gene>
    <name evidence="1" type="ORF">CYLTODRAFT_323502</name>
</gene>
<evidence type="ECO:0000313" key="2">
    <source>
        <dbReference type="Proteomes" id="UP000054007"/>
    </source>
</evidence>
<dbReference type="EMBL" id="KN881191">
    <property type="protein sequence ID" value="KIY60871.1"/>
    <property type="molecule type" value="Genomic_DNA"/>
</dbReference>
<dbReference type="Proteomes" id="UP000054007">
    <property type="component" value="Unassembled WGS sequence"/>
</dbReference>
<proteinExistence type="predicted"/>